<evidence type="ECO:0000256" key="2">
    <source>
        <dbReference type="SAM" id="MobiDB-lite"/>
    </source>
</evidence>
<reference evidence="4" key="1">
    <citation type="submission" date="2020-05" db="EMBL/GenBank/DDBJ databases">
        <title>Phylogenomic resolution of chytrid fungi.</title>
        <authorList>
            <person name="Stajich J.E."/>
            <person name="Amses K."/>
            <person name="Simmons R."/>
            <person name="Seto K."/>
            <person name="Myers J."/>
            <person name="Bonds A."/>
            <person name="Quandt C.A."/>
            <person name="Barry K."/>
            <person name="Liu P."/>
            <person name="Grigoriev I."/>
            <person name="Longcore J.E."/>
            <person name="James T.Y."/>
        </authorList>
    </citation>
    <scope>NUCLEOTIDE SEQUENCE</scope>
    <source>
        <strain evidence="4">JEL0513</strain>
    </source>
</reference>
<evidence type="ECO:0000313" key="4">
    <source>
        <dbReference type="EMBL" id="KAJ3132628.1"/>
    </source>
</evidence>
<dbReference type="PROSITE" id="PS50089">
    <property type="entry name" value="ZF_RING_2"/>
    <property type="match status" value="1"/>
</dbReference>
<dbReference type="EMBL" id="JADGJH010000245">
    <property type="protein sequence ID" value="KAJ3132628.1"/>
    <property type="molecule type" value="Genomic_DNA"/>
</dbReference>
<keyword evidence="1" id="KW-0479">Metal-binding</keyword>
<keyword evidence="1" id="KW-0862">Zinc</keyword>
<accession>A0AAD5XGI4</accession>
<feature type="compositionally biased region" description="Polar residues" evidence="2">
    <location>
        <begin position="79"/>
        <end position="88"/>
    </location>
</feature>
<feature type="domain" description="RING-type" evidence="3">
    <location>
        <begin position="427"/>
        <end position="456"/>
    </location>
</feature>
<protein>
    <recommendedName>
        <fullName evidence="3">RING-type domain-containing protein</fullName>
    </recommendedName>
</protein>
<evidence type="ECO:0000313" key="5">
    <source>
        <dbReference type="Proteomes" id="UP001211907"/>
    </source>
</evidence>
<keyword evidence="1" id="KW-0863">Zinc-finger</keyword>
<dbReference type="Pfam" id="PF00829">
    <property type="entry name" value="Ribosomal_L21p"/>
    <property type="match status" value="1"/>
</dbReference>
<organism evidence="4 5">
    <name type="scientific">Physocladia obscura</name>
    <dbReference type="NCBI Taxonomy" id="109957"/>
    <lineage>
        <taxon>Eukaryota</taxon>
        <taxon>Fungi</taxon>
        <taxon>Fungi incertae sedis</taxon>
        <taxon>Chytridiomycota</taxon>
        <taxon>Chytridiomycota incertae sedis</taxon>
        <taxon>Chytridiomycetes</taxon>
        <taxon>Chytridiales</taxon>
        <taxon>Chytriomycetaceae</taxon>
        <taxon>Physocladia</taxon>
    </lineage>
</organism>
<dbReference type="Gene3D" id="3.30.40.10">
    <property type="entry name" value="Zinc/RING finger domain, C3HC4 (zinc finger)"/>
    <property type="match status" value="1"/>
</dbReference>
<keyword evidence="5" id="KW-1185">Reference proteome</keyword>
<name>A0AAD5XGI4_9FUNG</name>
<gene>
    <name evidence="4" type="ORF">HK100_005182</name>
</gene>
<dbReference type="PANTHER" id="PTHR14991">
    <property type="entry name" value="RING FINGER PROTEIN 32"/>
    <property type="match status" value="1"/>
</dbReference>
<dbReference type="InterPro" id="IPR042862">
    <property type="entry name" value="RNF32"/>
</dbReference>
<dbReference type="InterPro" id="IPR013083">
    <property type="entry name" value="Znf_RING/FYVE/PHD"/>
</dbReference>
<comment type="caution">
    <text evidence="4">The sequence shown here is derived from an EMBL/GenBank/DDBJ whole genome shotgun (WGS) entry which is preliminary data.</text>
</comment>
<dbReference type="GO" id="GO:0005737">
    <property type="term" value="C:cytoplasm"/>
    <property type="evidence" value="ECO:0007669"/>
    <property type="project" value="UniProtKB-ARBA"/>
</dbReference>
<proteinExistence type="predicted"/>
<dbReference type="InterPro" id="IPR036164">
    <property type="entry name" value="bL21-like_sf"/>
</dbReference>
<evidence type="ECO:0000256" key="1">
    <source>
        <dbReference type="PROSITE-ProRule" id="PRU00175"/>
    </source>
</evidence>
<evidence type="ECO:0000259" key="3">
    <source>
        <dbReference type="PROSITE" id="PS50089"/>
    </source>
</evidence>
<feature type="region of interest" description="Disordered" evidence="2">
    <location>
        <begin position="79"/>
        <end position="120"/>
    </location>
</feature>
<dbReference type="GO" id="GO:0005840">
    <property type="term" value="C:ribosome"/>
    <property type="evidence" value="ECO:0007669"/>
    <property type="project" value="InterPro"/>
</dbReference>
<dbReference type="GO" id="GO:0008270">
    <property type="term" value="F:zinc ion binding"/>
    <property type="evidence" value="ECO:0007669"/>
    <property type="project" value="UniProtKB-KW"/>
</dbReference>
<dbReference type="InterPro" id="IPR001841">
    <property type="entry name" value="Znf_RING"/>
</dbReference>
<dbReference type="SUPFAM" id="SSF141091">
    <property type="entry name" value="L21p-like"/>
    <property type="match status" value="1"/>
</dbReference>
<dbReference type="SUPFAM" id="SSF57850">
    <property type="entry name" value="RING/U-box"/>
    <property type="match status" value="1"/>
</dbReference>
<feature type="compositionally biased region" description="Low complexity" evidence="2">
    <location>
        <begin position="89"/>
        <end position="107"/>
    </location>
</feature>
<dbReference type="AlphaFoldDB" id="A0AAD5XGI4"/>
<sequence>MFMGVGTVRRLAMRGSRNSISQVGGATGIVSTSLMRTGSALFTTVSTSPTETLATITNSTFGILLSSRRSIFTQTTRLAESGATASEKPTQQKNQGLQQQQQTPPTTVERQMPAAPSSQTKTQLALLRGQNYLRAIVELKQRPYFVALNDVIITMRMNDLELGDVIELDRVREISSEDYILQGNPYVHPSYFKVKAVVIEHPVSAEIVPLQDHWLATMTQAPILNKILSQTNISHFRSAASKKRDKWARESTQLQKTSLMALQQQQQQQKQQQSHHQEAFMKLPPINAAYLPSLAASSEATFQENSYSLSMPNSHNCPVAASAVGTTTAKLGNQKQQQQQHHKQQQQCALLKSMLIFKPDRELLEKPVKTTLAQRIGIVQTAMAEGCENQINQRQQQKQDKHYSREEWQEIKEKARSAYCKEKEADCAICCEPFAALAQVILSCSHSFHKACIRSYERHVDSKR</sequence>
<dbReference type="Proteomes" id="UP001211907">
    <property type="component" value="Unassembled WGS sequence"/>
</dbReference>
<dbReference type="PANTHER" id="PTHR14991:SF0">
    <property type="entry name" value="RING FINGER PROTEIN 32"/>
    <property type="match status" value="1"/>
</dbReference>
<dbReference type="InterPro" id="IPR028909">
    <property type="entry name" value="bL21-like"/>
</dbReference>